<dbReference type="GO" id="GO:0000155">
    <property type="term" value="F:phosphorelay sensor kinase activity"/>
    <property type="evidence" value="ECO:0007669"/>
    <property type="project" value="TreeGrafter"/>
</dbReference>
<dbReference type="SMART" id="SM00086">
    <property type="entry name" value="PAC"/>
    <property type="match status" value="2"/>
</dbReference>
<comment type="caution">
    <text evidence="13">The sequence shown here is derived from an EMBL/GenBank/DDBJ whole genome shotgun (WGS) entry which is preliminary data.</text>
</comment>
<dbReference type="RefSeq" id="WP_144303513.1">
    <property type="nucleotide sequence ID" value="NZ_QMIE01000011.1"/>
</dbReference>
<dbReference type="PANTHER" id="PTHR43547:SF2">
    <property type="entry name" value="HYBRID SIGNAL TRANSDUCTION HISTIDINE KINASE C"/>
    <property type="match status" value="1"/>
</dbReference>
<dbReference type="InterPro" id="IPR000700">
    <property type="entry name" value="PAS-assoc_C"/>
</dbReference>
<dbReference type="InterPro" id="IPR003594">
    <property type="entry name" value="HATPase_dom"/>
</dbReference>
<dbReference type="EC" id="2.7.13.3" evidence="2"/>
<dbReference type="SUPFAM" id="SSF55785">
    <property type="entry name" value="PYP-like sensor domain (PAS domain)"/>
    <property type="match status" value="2"/>
</dbReference>
<keyword evidence="3 7" id="KW-0597">Phosphoprotein</keyword>
<dbReference type="SMART" id="SM00448">
    <property type="entry name" value="REC"/>
    <property type="match status" value="1"/>
</dbReference>
<evidence type="ECO:0000256" key="9">
    <source>
        <dbReference type="SAM" id="MobiDB-lite"/>
    </source>
</evidence>
<dbReference type="InterPro" id="IPR011006">
    <property type="entry name" value="CheY-like_superfamily"/>
</dbReference>
<dbReference type="FunFam" id="3.40.50.2300:FF:000018">
    <property type="entry name" value="DNA-binding transcriptional regulator NtrC"/>
    <property type="match status" value="1"/>
</dbReference>
<dbReference type="CDD" id="cd00130">
    <property type="entry name" value="PAS"/>
    <property type="match status" value="2"/>
</dbReference>
<dbReference type="InterPro" id="IPR000014">
    <property type="entry name" value="PAS"/>
</dbReference>
<dbReference type="PANTHER" id="PTHR43547">
    <property type="entry name" value="TWO-COMPONENT HISTIDINE KINASE"/>
    <property type="match status" value="1"/>
</dbReference>
<dbReference type="PROSITE" id="PS50113">
    <property type="entry name" value="PAC"/>
    <property type="match status" value="2"/>
</dbReference>
<keyword evidence="4" id="KW-0902">Two-component regulatory system</keyword>
<evidence type="ECO:0000256" key="1">
    <source>
        <dbReference type="ARBA" id="ARBA00000085"/>
    </source>
</evidence>
<dbReference type="CDD" id="cd00075">
    <property type="entry name" value="HATPase"/>
    <property type="match status" value="1"/>
</dbReference>
<evidence type="ECO:0000313" key="13">
    <source>
        <dbReference type="EMBL" id="TVM16391.1"/>
    </source>
</evidence>
<dbReference type="PRINTS" id="PR00344">
    <property type="entry name" value="BCTRLSENSOR"/>
</dbReference>
<proteinExistence type="predicted"/>
<keyword evidence="13" id="KW-0418">Kinase</keyword>
<feature type="coiled-coil region" evidence="8">
    <location>
        <begin position="145"/>
        <end position="176"/>
    </location>
</feature>
<dbReference type="PROSITE" id="PS50110">
    <property type="entry name" value="RESPONSE_REGULATORY"/>
    <property type="match status" value="1"/>
</dbReference>
<feature type="domain" description="Response regulatory" evidence="11">
    <location>
        <begin position="29"/>
        <end position="143"/>
    </location>
</feature>
<evidence type="ECO:0000256" key="8">
    <source>
        <dbReference type="SAM" id="Coils"/>
    </source>
</evidence>
<dbReference type="AlphaFoldDB" id="A0A7M3MDP4"/>
<evidence type="ECO:0000259" key="12">
    <source>
        <dbReference type="PROSITE" id="PS50113"/>
    </source>
</evidence>
<dbReference type="InterPro" id="IPR005467">
    <property type="entry name" value="His_kinase_dom"/>
</dbReference>
<evidence type="ECO:0000256" key="2">
    <source>
        <dbReference type="ARBA" id="ARBA00012438"/>
    </source>
</evidence>
<dbReference type="InterPro" id="IPR001610">
    <property type="entry name" value="PAC"/>
</dbReference>
<keyword evidence="13" id="KW-0808">Transferase</keyword>
<dbReference type="Gene3D" id="3.30.565.10">
    <property type="entry name" value="Histidine kinase-like ATPase, C-terminal domain"/>
    <property type="match status" value="1"/>
</dbReference>
<evidence type="ECO:0000313" key="14">
    <source>
        <dbReference type="Proteomes" id="UP000448292"/>
    </source>
</evidence>
<dbReference type="Pfam" id="PF00072">
    <property type="entry name" value="Response_reg"/>
    <property type="match status" value="1"/>
</dbReference>
<dbReference type="Gene3D" id="3.30.450.20">
    <property type="entry name" value="PAS domain"/>
    <property type="match status" value="2"/>
</dbReference>
<reference evidence="13 14" key="1">
    <citation type="submission" date="2018-06" db="EMBL/GenBank/DDBJ databases">
        <title>Complete genome of Desulfovibrio indonesiensis P37SLT.</title>
        <authorList>
            <person name="Crispim J.S."/>
            <person name="Vidigal P.M.P."/>
            <person name="Silva L.C.F."/>
            <person name="Laguardia C.N."/>
            <person name="Araujo L.C."/>
            <person name="Dias R.S."/>
            <person name="Sousa M.P."/>
            <person name="Paula S.O."/>
            <person name="Silva C."/>
        </authorList>
    </citation>
    <scope>NUCLEOTIDE SEQUENCE [LARGE SCALE GENOMIC DNA]</scope>
    <source>
        <strain evidence="13 14">P37SLT</strain>
    </source>
</reference>
<evidence type="ECO:0000259" key="10">
    <source>
        <dbReference type="PROSITE" id="PS50109"/>
    </source>
</evidence>
<feature type="region of interest" description="Disordered" evidence="9">
    <location>
        <begin position="1"/>
        <end position="22"/>
    </location>
</feature>
<dbReference type="SMART" id="SM00387">
    <property type="entry name" value="HATPase_c"/>
    <property type="match status" value="1"/>
</dbReference>
<sequence>MPETSLSHPNRDQEDISRPEQRESLQARRVLIVDDDEAIREILSLSVEDLGYEVSSARNGEIALEELDTFKPDIVLTDIKMPGIDGVELLRRIKTHDPEIEVIMISGHGDMDLAIKSLQHEALDFITKPVRDEVLVNALRRASERIAMRRQIREHTENLERIVKEKSARLVELERQIAVGQVVEGLSSAMKSLCQAFDEPEARTEAPDVPGPGERRELVGPGYFNELPCFIAVHSRYLEIVAVNDLYAERIGDLTGHSSWEAYFDREGSGNACPVATTVEQGKGRRSREALRDKNGKPVPVLVHTAPIFNNDNEVELVIELSVDISEVSRLQEAARAAQEKFQRLFDAVPCYIAVVNREHNIVEANRLYRREFAGRELGCCYDALHKRDEPCKECIAQETFLDGGSHQTETVVIARNGDPRNVLVQSAPIRDEHGEVVQALEIATDITQIRALQDHLASLGLMLGSMSHGVKGLLTSLDGGVFKVDAGLRRDDPEKVRQGWSVVRDKIHRIRKMVLDILYYAKSREPELHDVDVATFIEDLQGIVEPKARERDVAMRLDVAGGLDTLPMDETAMTSAMVNFLENAVDACADDPKADHEIVLRAGPAELRGEPAVRFSIEDNGQGMDQEVIDKMFTLFFSSKGSQGTGLGLFVSNQIIEQHGGAIRVESTPGEGSVVEVLLPRYREVGDRA</sequence>
<dbReference type="Pfam" id="PF08448">
    <property type="entry name" value="PAS_4"/>
    <property type="match status" value="2"/>
</dbReference>
<feature type="compositionally biased region" description="Basic and acidic residues" evidence="9">
    <location>
        <begin position="9"/>
        <end position="22"/>
    </location>
</feature>
<name>A0A7M3MDP4_9BACT</name>
<dbReference type="InterPro" id="IPR004358">
    <property type="entry name" value="Sig_transdc_His_kin-like_C"/>
</dbReference>
<feature type="domain" description="PAC" evidence="12">
    <location>
        <begin position="285"/>
        <end position="337"/>
    </location>
</feature>
<evidence type="ECO:0000256" key="5">
    <source>
        <dbReference type="ARBA" id="ARBA00023015"/>
    </source>
</evidence>
<dbReference type="OrthoDB" id="9805967at2"/>
<dbReference type="InterPro" id="IPR036890">
    <property type="entry name" value="HATPase_C_sf"/>
</dbReference>
<dbReference type="Pfam" id="PF02518">
    <property type="entry name" value="HATPase_c"/>
    <property type="match status" value="1"/>
</dbReference>
<dbReference type="Proteomes" id="UP000448292">
    <property type="component" value="Unassembled WGS sequence"/>
</dbReference>
<dbReference type="SUPFAM" id="SSF52172">
    <property type="entry name" value="CheY-like"/>
    <property type="match status" value="1"/>
</dbReference>
<dbReference type="InterPro" id="IPR001789">
    <property type="entry name" value="Sig_transdc_resp-reg_receiver"/>
</dbReference>
<protein>
    <recommendedName>
        <fullName evidence="2">histidine kinase</fullName>
        <ecNumber evidence="2">2.7.13.3</ecNumber>
    </recommendedName>
</protein>
<accession>A0A7M3MDP4</accession>
<keyword evidence="5" id="KW-0805">Transcription regulation</keyword>
<feature type="domain" description="PAC" evidence="12">
    <location>
        <begin position="407"/>
        <end position="459"/>
    </location>
</feature>
<evidence type="ECO:0000256" key="6">
    <source>
        <dbReference type="ARBA" id="ARBA00023163"/>
    </source>
</evidence>
<comment type="catalytic activity">
    <reaction evidence="1">
        <text>ATP + protein L-histidine = ADP + protein N-phospho-L-histidine.</text>
        <dbReference type="EC" id="2.7.13.3"/>
    </reaction>
</comment>
<dbReference type="EMBL" id="QMIE01000011">
    <property type="protein sequence ID" value="TVM16391.1"/>
    <property type="molecule type" value="Genomic_DNA"/>
</dbReference>
<keyword evidence="14" id="KW-1185">Reference proteome</keyword>
<feature type="domain" description="Histidine kinase" evidence="10">
    <location>
        <begin position="466"/>
        <end position="684"/>
    </location>
</feature>
<dbReference type="NCBIfam" id="TIGR00229">
    <property type="entry name" value="sensory_box"/>
    <property type="match status" value="1"/>
</dbReference>
<dbReference type="InterPro" id="IPR013656">
    <property type="entry name" value="PAS_4"/>
</dbReference>
<evidence type="ECO:0000256" key="3">
    <source>
        <dbReference type="ARBA" id="ARBA00022553"/>
    </source>
</evidence>
<dbReference type="CDD" id="cd17536">
    <property type="entry name" value="REC_YesN-like"/>
    <property type="match status" value="1"/>
</dbReference>
<evidence type="ECO:0000259" key="11">
    <source>
        <dbReference type="PROSITE" id="PS50110"/>
    </source>
</evidence>
<dbReference type="SUPFAM" id="SSF55874">
    <property type="entry name" value="ATPase domain of HSP90 chaperone/DNA topoisomerase II/histidine kinase"/>
    <property type="match status" value="1"/>
</dbReference>
<keyword evidence="6" id="KW-0804">Transcription</keyword>
<gene>
    <name evidence="13" type="ORF">DPQ33_12275</name>
</gene>
<dbReference type="PROSITE" id="PS50109">
    <property type="entry name" value="HIS_KIN"/>
    <property type="match status" value="1"/>
</dbReference>
<dbReference type="Gene3D" id="3.40.50.2300">
    <property type="match status" value="1"/>
</dbReference>
<feature type="modified residue" description="4-aspartylphosphate" evidence="7">
    <location>
        <position position="78"/>
    </location>
</feature>
<organism evidence="13 14">
    <name type="scientific">Oceanidesulfovibrio indonesiensis</name>
    <dbReference type="NCBI Taxonomy" id="54767"/>
    <lineage>
        <taxon>Bacteria</taxon>
        <taxon>Pseudomonadati</taxon>
        <taxon>Thermodesulfobacteriota</taxon>
        <taxon>Desulfovibrionia</taxon>
        <taxon>Desulfovibrionales</taxon>
        <taxon>Desulfovibrionaceae</taxon>
        <taxon>Oceanidesulfovibrio</taxon>
    </lineage>
</organism>
<evidence type="ECO:0000256" key="4">
    <source>
        <dbReference type="ARBA" id="ARBA00023012"/>
    </source>
</evidence>
<evidence type="ECO:0000256" key="7">
    <source>
        <dbReference type="PROSITE-ProRule" id="PRU00169"/>
    </source>
</evidence>
<keyword evidence="8" id="KW-0175">Coiled coil</keyword>
<dbReference type="InterPro" id="IPR035965">
    <property type="entry name" value="PAS-like_dom_sf"/>
</dbReference>